<dbReference type="InterPro" id="IPR036097">
    <property type="entry name" value="HisK_dim/P_sf"/>
</dbReference>
<dbReference type="PANTHER" id="PTHR44936:SF5">
    <property type="entry name" value="SENSOR HISTIDINE KINASE ENVZ"/>
    <property type="match status" value="1"/>
</dbReference>
<comment type="catalytic activity">
    <reaction evidence="1">
        <text>ATP + protein L-histidine = ADP + protein N-phospho-L-histidine.</text>
        <dbReference type="EC" id="2.7.13.3"/>
    </reaction>
</comment>
<organism evidence="18 19">
    <name type="scientific">Parachitinimonas caeni</name>
    <dbReference type="NCBI Taxonomy" id="3031301"/>
    <lineage>
        <taxon>Bacteria</taxon>
        <taxon>Pseudomonadati</taxon>
        <taxon>Pseudomonadota</taxon>
        <taxon>Betaproteobacteria</taxon>
        <taxon>Neisseriales</taxon>
        <taxon>Chitinibacteraceae</taxon>
        <taxon>Parachitinimonas</taxon>
    </lineage>
</organism>
<keyword evidence="12 15" id="KW-1133">Transmembrane helix</keyword>
<comment type="caution">
    <text evidence="18">The sequence shown here is derived from an EMBL/GenBank/DDBJ whole genome shotgun (WGS) entry which is preliminary data.</text>
</comment>
<evidence type="ECO:0000256" key="15">
    <source>
        <dbReference type="SAM" id="Phobius"/>
    </source>
</evidence>
<dbReference type="SUPFAM" id="SSF47384">
    <property type="entry name" value="Homodimeric domain of signal transducing histidine kinase"/>
    <property type="match status" value="1"/>
</dbReference>
<dbReference type="SMART" id="SM00387">
    <property type="entry name" value="HATPase_c"/>
    <property type="match status" value="1"/>
</dbReference>
<dbReference type="InterPro" id="IPR050980">
    <property type="entry name" value="2C_sensor_his_kinase"/>
</dbReference>
<evidence type="ECO:0000256" key="2">
    <source>
        <dbReference type="ARBA" id="ARBA00004429"/>
    </source>
</evidence>
<dbReference type="PRINTS" id="PR00344">
    <property type="entry name" value="BCTRLSENSOR"/>
</dbReference>
<reference evidence="18" key="1">
    <citation type="submission" date="2023-03" db="EMBL/GenBank/DDBJ databases">
        <title>Chitinimonas shenzhenensis gen. nov., sp. nov., a novel member of family Burkholderiaceae isolated from activated sludge collected in Shen Zhen, China.</title>
        <authorList>
            <person name="Wang X."/>
        </authorList>
    </citation>
    <scope>NUCLEOTIDE SEQUENCE</scope>
    <source>
        <strain evidence="18">DQS-5</strain>
    </source>
</reference>
<dbReference type="Gene3D" id="3.30.565.10">
    <property type="entry name" value="Histidine kinase-like ATPase, C-terminal domain"/>
    <property type="match status" value="1"/>
</dbReference>
<evidence type="ECO:0000313" key="19">
    <source>
        <dbReference type="Proteomes" id="UP001172778"/>
    </source>
</evidence>
<dbReference type="InterPro" id="IPR036890">
    <property type="entry name" value="HATPase_C_sf"/>
</dbReference>
<dbReference type="Pfam" id="PF00672">
    <property type="entry name" value="HAMP"/>
    <property type="match status" value="1"/>
</dbReference>
<evidence type="ECO:0000259" key="16">
    <source>
        <dbReference type="PROSITE" id="PS50109"/>
    </source>
</evidence>
<dbReference type="InterPro" id="IPR003660">
    <property type="entry name" value="HAMP_dom"/>
</dbReference>
<dbReference type="InterPro" id="IPR004358">
    <property type="entry name" value="Sig_transdc_His_kin-like_C"/>
</dbReference>
<dbReference type="CDD" id="cd00082">
    <property type="entry name" value="HisKA"/>
    <property type="match status" value="1"/>
</dbReference>
<keyword evidence="4" id="KW-1003">Cell membrane</keyword>
<dbReference type="PROSITE" id="PS50885">
    <property type="entry name" value="HAMP"/>
    <property type="match status" value="1"/>
</dbReference>
<evidence type="ECO:0000256" key="7">
    <source>
        <dbReference type="ARBA" id="ARBA00022679"/>
    </source>
</evidence>
<keyword evidence="10" id="KW-0418">Kinase</keyword>
<dbReference type="RefSeq" id="WP_284100602.1">
    <property type="nucleotide sequence ID" value="NZ_JARRAF010000008.1"/>
</dbReference>
<keyword evidence="6" id="KW-0597">Phosphoprotein</keyword>
<evidence type="ECO:0000256" key="9">
    <source>
        <dbReference type="ARBA" id="ARBA00022741"/>
    </source>
</evidence>
<keyword evidence="19" id="KW-1185">Reference proteome</keyword>
<dbReference type="SUPFAM" id="SSF55874">
    <property type="entry name" value="ATPase domain of HSP90 chaperone/DNA topoisomerase II/histidine kinase"/>
    <property type="match status" value="1"/>
</dbReference>
<evidence type="ECO:0000256" key="13">
    <source>
        <dbReference type="ARBA" id="ARBA00023012"/>
    </source>
</evidence>
<dbReference type="PROSITE" id="PS50109">
    <property type="entry name" value="HIS_KIN"/>
    <property type="match status" value="1"/>
</dbReference>
<evidence type="ECO:0000256" key="4">
    <source>
        <dbReference type="ARBA" id="ARBA00022475"/>
    </source>
</evidence>
<evidence type="ECO:0000313" key="18">
    <source>
        <dbReference type="EMBL" id="MDK2124295.1"/>
    </source>
</evidence>
<sequence length="457" mass="50182">MKLGGAGPLFPAGKRRLSLVPRSLFGRHMFLIIALVSSGQLLTALLYHFILQRPHLDDLASSTVEYVLALESNLASLPPADAARFAANLNLRGHFRVIQGKPDGVVLPISPGVMFDAYAKALGRKMRHKIDVRWEGEERRLWLSIPLRGSPYWVQVSGDRLVLQLSRTWLSAVALSALLAILGALYLTRRLNRPIARLVRATSDLAAGRPPEYLPDDKLPTELAKVAHSFNGMAESLARYESERSMMLAGISHDLRTPLTKMRLGLAMSGDEELEAMMARQIEQIDAILGQFMDYARNGSEEPLSEVDVNRLIQDAIALQTEPAAWQLDLAPLPQTLLPRLAWQRLIANLLENAWRHAGKGLEVATRQEGDQISLSVLDRGPGVPPESLSRLSQPFVRLAGTPGTGLGLAIVAKLVRRRGGELSMLPRDGGGLEARVRWPIQPPPTLSSEFFTGATS</sequence>
<accession>A0ABT7DW52</accession>
<keyword evidence="5" id="KW-0997">Cell inner membrane</keyword>
<evidence type="ECO:0000256" key="5">
    <source>
        <dbReference type="ARBA" id="ARBA00022519"/>
    </source>
</evidence>
<evidence type="ECO:0000256" key="1">
    <source>
        <dbReference type="ARBA" id="ARBA00000085"/>
    </source>
</evidence>
<dbReference type="Proteomes" id="UP001172778">
    <property type="component" value="Unassembled WGS sequence"/>
</dbReference>
<feature type="transmembrane region" description="Helical" evidence="15">
    <location>
        <begin position="169"/>
        <end position="188"/>
    </location>
</feature>
<dbReference type="Gene3D" id="1.10.287.130">
    <property type="match status" value="1"/>
</dbReference>
<dbReference type="PANTHER" id="PTHR44936">
    <property type="entry name" value="SENSOR PROTEIN CREC"/>
    <property type="match status" value="1"/>
</dbReference>
<dbReference type="CDD" id="cd06225">
    <property type="entry name" value="HAMP"/>
    <property type="match status" value="1"/>
</dbReference>
<evidence type="ECO:0000256" key="6">
    <source>
        <dbReference type="ARBA" id="ARBA00022553"/>
    </source>
</evidence>
<dbReference type="Pfam" id="PF00512">
    <property type="entry name" value="HisKA"/>
    <property type="match status" value="1"/>
</dbReference>
<gene>
    <name evidence="18" type="ORF">PZA18_09560</name>
</gene>
<dbReference type="Gene3D" id="3.30.450.300">
    <property type="entry name" value="Sensor histidine kinase RisS, periplasmic domain"/>
    <property type="match status" value="1"/>
</dbReference>
<evidence type="ECO:0000256" key="14">
    <source>
        <dbReference type="ARBA" id="ARBA00023136"/>
    </source>
</evidence>
<keyword evidence="8 15" id="KW-0812">Transmembrane</keyword>
<evidence type="ECO:0000256" key="12">
    <source>
        <dbReference type="ARBA" id="ARBA00022989"/>
    </source>
</evidence>
<proteinExistence type="predicted"/>
<feature type="transmembrane region" description="Helical" evidence="15">
    <location>
        <begin position="24"/>
        <end position="50"/>
    </location>
</feature>
<dbReference type="Pfam" id="PF02518">
    <property type="entry name" value="HATPase_c"/>
    <property type="match status" value="1"/>
</dbReference>
<keyword evidence="9" id="KW-0547">Nucleotide-binding</keyword>
<dbReference type="InterPro" id="IPR038421">
    <property type="entry name" value="RisS_PPD_sf"/>
</dbReference>
<feature type="domain" description="Histidine kinase" evidence="16">
    <location>
        <begin position="250"/>
        <end position="443"/>
    </location>
</feature>
<evidence type="ECO:0000256" key="11">
    <source>
        <dbReference type="ARBA" id="ARBA00022840"/>
    </source>
</evidence>
<name>A0ABT7DW52_9NEIS</name>
<keyword evidence="11 18" id="KW-0067">ATP-binding</keyword>
<evidence type="ECO:0000256" key="3">
    <source>
        <dbReference type="ARBA" id="ARBA00012438"/>
    </source>
</evidence>
<dbReference type="SMART" id="SM00388">
    <property type="entry name" value="HisKA"/>
    <property type="match status" value="1"/>
</dbReference>
<dbReference type="InterPro" id="IPR003661">
    <property type="entry name" value="HisK_dim/P_dom"/>
</dbReference>
<evidence type="ECO:0000256" key="8">
    <source>
        <dbReference type="ARBA" id="ARBA00022692"/>
    </source>
</evidence>
<dbReference type="EC" id="2.7.13.3" evidence="3"/>
<evidence type="ECO:0000259" key="17">
    <source>
        <dbReference type="PROSITE" id="PS50885"/>
    </source>
</evidence>
<dbReference type="InterPro" id="IPR003594">
    <property type="entry name" value="HATPase_dom"/>
</dbReference>
<keyword evidence="14 15" id="KW-0472">Membrane</keyword>
<feature type="domain" description="HAMP" evidence="17">
    <location>
        <begin position="189"/>
        <end position="242"/>
    </location>
</feature>
<protein>
    <recommendedName>
        <fullName evidence="3">histidine kinase</fullName>
        <ecNumber evidence="3">2.7.13.3</ecNumber>
    </recommendedName>
</protein>
<evidence type="ECO:0000256" key="10">
    <source>
        <dbReference type="ARBA" id="ARBA00022777"/>
    </source>
</evidence>
<dbReference type="SUPFAM" id="SSF158472">
    <property type="entry name" value="HAMP domain-like"/>
    <property type="match status" value="1"/>
</dbReference>
<keyword evidence="13" id="KW-0902">Two-component regulatory system</keyword>
<comment type="subcellular location">
    <subcellularLocation>
        <location evidence="2">Cell inner membrane</location>
        <topology evidence="2">Multi-pass membrane protein</topology>
    </subcellularLocation>
</comment>
<dbReference type="GO" id="GO:0005524">
    <property type="term" value="F:ATP binding"/>
    <property type="evidence" value="ECO:0007669"/>
    <property type="project" value="UniProtKB-KW"/>
</dbReference>
<dbReference type="SMART" id="SM00304">
    <property type="entry name" value="HAMP"/>
    <property type="match status" value="1"/>
</dbReference>
<keyword evidence="7" id="KW-0808">Transferase</keyword>
<dbReference type="InterPro" id="IPR005467">
    <property type="entry name" value="His_kinase_dom"/>
</dbReference>
<dbReference type="EMBL" id="JARRAF010000008">
    <property type="protein sequence ID" value="MDK2124295.1"/>
    <property type="molecule type" value="Genomic_DNA"/>
</dbReference>